<dbReference type="PROSITE" id="PS50216">
    <property type="entry name" value="DHHC"/>
    <property type="match status" value="1"/>
</dbReference>
<keyword evidence="4" id="KW-0808">Transferase</keyword>
<dbReference type="InterPro" id="IPR041370">
    <property type="entry name" value="Mlase_EEF1AKMT1/ZCCHC4"/>
</dbReference>
<dbReference type="AlphaFoldDB" id="A0A7I4Y4L7"/>
<dbReference type="Proteomes" id="UP000025227">
    <property type="component" value="Unplaced"/>
</dbReference>
<name>A0A7I4Y4L7_HAECO</name>
<keyword evidence="6" id="KW-1185">Reference proteome</keyword>
<dbReference type="GO" id="GO:0005730">
    <property type="term" value="C:nucleolus"/>
    <property type="evidence" value="ECO:0007669"/>
    <property type="project" value="TreeGrafter"/>
</dbReference>
<evidence type="ECO:0000256" key="1">
    <source>
        <dbReference type="ARBA" id="ARBA00004496"/>
    </source>
</evidence>
<keyword evidence="3" id="KW-0489">Methyltransferase</keyword>
<comment type="subcellular location">
    <subcellularLocation>
        <location evidence="1">Cytoplasm</location>
    </subcellularLocation>
</comment>
<dbReference type="GO" id="GO:0008988">
    <property type="term" value="F:rRNA (adenine-N6-)-methyltransferase activity"/>
    <property type="evidence" value="ECO:0007669"/>
    <property type="project" value="InterPro"/>
</dbReference>
<dbReference type="OrthoDB" id="431817at2759"/>
<feature type="region of interest" description="Disordered" evidence="5">
    <location>
        <begin position="1"/>
        <end position="37"/>
    </location>
</feature>
<dbReference type="OMA" id="TNHSRYT"/>
<reference evidence="7" key="1">
    <citation type="submission" date="2020-12" db="UniProtKB">
        <authorList>
            <consortium name="WormBaseParasite"/>
        </authorList>
    </citation>
    <scope>IDENTIFICATION</scope>
    <source>
        <strain evidence="7">MHco3</strain>
    </source>
</reference>
<feature type="compositionally biased region" description="Basic residues" evidence="5">
    <location>
        <begin position="1"/>
        <end position="28"/>
    </location>
</feature>
<evidence type="ECO:0000256" key="4">
    <source>
        <dbReference type="ARBA" id="ARBA00022679"/>
    </source>
</evidence>
<evidence type="ECO:0000256" key="3">
    <source>
        <dbReference type="ARBA" id="ARBA00022603"/>
    </source>
</evidence>
<proteinExistence type="predicted"/>
<dbReference type="InterPro" id="IPR039846">
    <property type="entry name" value="ZCCHC4"/>
</dbReference>
<evidence type="ECO:0000256" key="2">
    <source>
        <dbReference type="ARBA" id="ARBA00022490"/>
    </source>
</evidence>
<evidence type="ECO:0000256" key="5">
    <source>
        <dbReference type="SAM" id="MobiDB-lite"/>
    </source>
</evidence>
<dbReference type="GO" id="GO:0005737">
    <property type="term" value="C:cytoplasm"/>
    <property type="evidence" value="ECO:0007669"/>
    <property type="project" value="UniProtKB-SubCell"/>
</dbReference>
<accession>A0A7I4Y4L7</accession>
<dbReference type="Pfam" id="PF10237">
    <property type="entry name" value="N6-adenineMlase"/>
    <property type="match status" value="1"/>
</dbReference>
<keyword evidence="2" id="KW-0963">Cytoplasm</keyword>
<protein>
    <submittedName>
        <fullName evidence="7">CTCHY-type domain-containing protein</fullName>
    </submittedName>
</protein>
<dbReference type="PANTHER" id="PTHR13493:SF3">
    <property type="entry name" value="RRNA N6-ADENOSINE-METHYLTRANSFERASE ZCCHC4"/>
    <property type="match status" value="1"/>
</dbReference>
<organism evidence="6 7">
    <name type="scientific">Haemonchus contortus</name>
    <name type="common">Barber pole worm</name>
    <dbReference type="NCBI Taxonomy" id="6289"/>
    <lineage>
        <taxon>Eukaryota</taxon>
        <taxon>Metazoa</taxon>
        <taxon>Ecdysozoa</taxon>
        <taxon>Nematoda</taxon>
        <taxon>Chromadorea</taxon>
        <taxon>Rhabditida</taxon>
        <taxon>Rhabditina</taxon>
        <taxon>Rhabditomorpha</taxon>
        <taxon>Strongyloidea</taxon>
        <taxon>Trichostrongylidae</taxon>
        <taxon>Haemonchus</taxon>
    </lineage>
</organism>
<evidence type="ECO:0000313" key="7">
    <source>
        <dbReference type="WBParaSite" id="HCON_00051350-00001"/>
    </source>
</evidence>
<dbReference type="WBParaSite" id="HCON_00051350-00001">
    <property type="protein sequence ID" value="HCON_00051350-00001"/>
    <property type="gene ID" value="HCON_00051350"/>
</dbReference>
<sequence>MSKKKSRTQKKKFFAHPKNKNKIFKKKESRVGSEGGSRLRKRGTFTVLSTAGCHLVPHCPHGPCLLFGVREKDKIKSRYFACAVYRMDATACSFKAIADEHGNLIQEEPGHCKRKEEESYRSELKTIPKSSALVFCHECVDVFEMKHKCPAEVVTRAQLRHPSRLLEAKDSCKGEAQFFFSNESIEILHGVVERSGVDGVLCLGAPRLFEELRGKKGENRHLFLLDYDGRYARFFPATQFAQYSMLVDHFYDRKALERLCSFFEECAQVLLICDPPFGVFLEPLMHAVDSLRQRHKKARGEKPSDFRACIAIPMFVGKYVLRNYKDYWMSDYRVTYDNHNVFSKASKSTIRCFTNLRPDVFDLSNVDGYKFCEFCEKYVSTANKHCFLCSACTSKDGSPYKHCELCMRCVKKSYRHCKKCERCHLEGRCFDHEEIDEAEG</sequence>
<dbReference type="PANTHER" id="PTHR13493">
    <property type="entry name" value="ZINC FINGER CCHC DOMAIN-CONTAINING"/>
    <property type="match status" value="1"/>
</dbReference>
<evidence type="ECO:0000313" key="6">
    <source>
        <dbReference type="Proteomes" id="UP000025227"/>
    </source>
</evidence>